<gene>
    <name evidence="1" type="ORF">PLEPLA_LOCUS25364</name>
</gene>
<organism evidence="1 2">
    <name type="scientific">Pleuronectes platessa</name>
    <name type="common">European plaice</name>
    <dbReference type="NCBI Taxonomy" id="8262"/>
    <lineage>
        <taxon>Eukaryota</taxon>
        <taxon>Metazoa</taxon>
        <taxon>Chordata</taxon>
        <taxon>Craniata</taxon>
        <taxon>Vertebrata</taxon>
        <taxon>Euteleostomi</taxon>
        <taxon>Actinopterygii</taxon>
        <taxon>Neopterygii</taxon>
        <taxon>Teleostei</taxon>
        <taxon>Neoteleostei</taxon>
        <taxon>Acanthomorphata</taxon>
        <taxon>Carangaria</taxon>
        <taxon>Pleuronectiformes</taxon>
        <taxon>Pleuronectoidei</taxon>
        <taxon>Pleuronectidae</taxon>
        <taxon>Pleuronectes</taxon>
    </lineage>
</organism>
<name>A0A9N7YTW7_PLEPL</name>
<keyword evidence="2" id="KW-1185">Reference proteome</keyword>
<sequence>MSTAAVIELIRANIVLPPYNQPLVTCRNYLTGQTRERDSERLQNVLHREPGEILQARRVATIHKRTARGRRRRLQHVGHMKRNKRLSPSEEDVHRLIGHPHDLGSSNQTVDLLDAGAGCKLEHPSCTRFSPSLSIGRRVDKAVVPPQSTNVTPDTPQQIVPWKVYWRMEGVPHKDGPSIRIRNMELSMHLLSSNTSGPKPRSRITGG</sequence>
<protein>
    <submittedName>
        <fullName evidence="1">Uncharacterized protein</fullName>
    </submittedName>
</protein>
<comment type="caution">
    <text evidence="1">The sequence shown here is derived from an EMBL/GenBank/DDBJ whole genome shotgun (WGS) entry which is preliminary data.</text>
</comment>
<dbReference type="EMBL" id="CADEAL010002015">
    <property type="protein sequence ID" value="CAB1437367.1"/>
    <property type="molecule type" value="Genomic_DNA"/>
</dbReference>
<dbReference type="AlphaFoldDB" id="A0A9N7YTW7"/>
<proteinExistence type="predicted"/>
<dbReference type="Proteomes" id="UP001153269">
    <property type="component" value="Unassembled WGS sequence"/>
</dbReference>
<reference evidence="1" key="1">
    <citation type="submission" date="2020-03" db="EMBL/GenBank/DDBJ databases">
        <authorList>
            <person name="Weist P."/>
        </authorList>
    </citation>
    <scope>NUCLEOTIDE SEQUENCE</scope>
</reference>
<accession>A0A9N7YTW7</accession>
<evidence type="ECO:0000313" key="2">
    <source>
        <dbReference type="Proteomes" id="UP001153269"/>
    </source>
</evidence>
<evidence type="ECO:0000313" key="1">
    <source>
        <dbReference type="EMBL" id="CAB1437367.1"/>
    </source>
</evidence>